<sequence length="101" mass="11835">MDIMKILNNDLEGMSEEEKQYVNVFSEKLKDKIIDDLVEVEENRIINLIKENKEGYKDLIYAIYSEGIRGYKSMNIQLLINIYIDKCGDEKLITTINDIIL</sequence>
<comment type="caution">
    <text evidence="1">The sequence shown here is derived from an EMBL/GenBank/DDBJ whole genome shotgun (WGS) entry which is preliminary data.</text>
</comment>
<evidence type="ECO:0000313" key="1">
    <source>
        <dbReference type="EMBL" id="OBY10448.1"/>
    </source>
</evidence>
<dbReference type="OrthoDB" id="1931481at2"/>
<evidence type="ECO:0000313" key="2">
    <source>
        <dbReference type="Proteomes" id="UP000092714"/>
    </source>
</evidence>
<gene>
    <name evidence="1" type="ORF">CP373A1_07985</name>
</gene>
<reference evidence="1 2" key="1">
    <citation type="submission" date="2016-06" db="EMBL/GenBank/DDBJ databases">
        <authorList>
            <person name="Kjaerup R.B."/>
            <person name="Dalgaard T.S."/>
            <person name="Juul-Madsen H.R."/>
        </authorList>
    </citation>
    <scope>NUCLEOTIDE SEQUENCE [LARGE SCALE GENOMIC DNA]</scope>
    <source>
        <strain evidence="1 2">373-A1</strain>
    </source>
</reference>
<accession>A0A173ZFF8</accession>
<dbReference type="Proteomes" id="UP000092714">
    <property type="component" value="Unassembled WGS sequence"/>
</dbReference>
<organism evidence="1 2">
    <name type="scientific">Clostridium paraputrificum</name>
    <dbReference type="NCBI Taxonomy" id="29363"/>
    <lineage>
        <taxon>Bacteria</taxon>
        <taxon>Bacillati</taxon>
        <taxon>Bacillota</taxon>
        <taxon>Clostridia</taxon>
        <taxon>Eubacteriales</taxon>
        <taxon>Clostridiaceae</taxon>
        <taxon>Clostridium</taxon>
    </lineage>
</organism>
<dbReference type="AlphaFoldDB" id="A0A173ZFF8"/>
<dbReference type="RefSeq" id="WP_027098111.1">
    <property type="nucleotide sequence ID" value="NZ_CABHIH010000002.1"/>
</dbReference>
<protein>
    <submittedName>
        <fullName evidence="1">Uncharacterized protein</fullName>
    </submittedName>
</protein>
<proteinExistence type="predicted"/>
<name>A0A173ZFF8_9CLOT</name>
<dbReference type="eggNOG" id="ENOG5030UCI">
    <property type="taxonomic scope" value="Bacteria"/>
</dbReference>
<dbReference type="EMBL" id="MAPZ01000019">
    <property type="protein sequence ID" value="OBY10448.1"/>
    <property type="molecule type" value="Genomic_DNA"/>
</dbReference>
<keyword evidence="2" id="KW-1185">Reference proteome</keyword>
<dbReference type="GeneID" id="42775938"/>